<dbReference type="AlphaFoldDB" id="A0AAV9B072"/>
<dbReference type="EMBL" id="JAUJYN010000006">
    <property type="protein sequence ID" value="KAK1269437.1"/>
    <property type="molecule type" value="Genomic_DNA"/>
</dbReference>
<reference evidence="1" key="2">
    <citation type="submission" date="2023-06" db="EMBL/GenBank/DDBJ databases">
        <authorList>
            <person name="Ma L."/>
            <person name="Liu K.-W."/>
            <person name="Li Z."/>
            <person name="Hsiao Y.-Y."/>
            <person name="Qi Y."/>
            <person name="Fu T."/>
            <person name="Tang G."/>
            <person name="Zhang D."/>
            <person name="Sun W.-H."/>
            <person name="Liu D.-K."/>
            <person name="Li Y."/>
            <person name="Chen G.-Z."/>
            <person name="Liu X.-D."/>
            <person name="Liao X.-Y."/>
            <person name="Jiang Y.-T."/>
            <person name="Yu X."/>
            <person name="Hao Y."/>
            <person name="Huang J."/>
            <person name="Zhao X.-W."/>
            <person name="Ke S."/>
            <person name="Chen Y.-Y."/>
            <person name="Wu W.-L."/>
            <person name="Hsu J.-L."/>
            <person name="Lin Y.-F."/>
            <person name="Huang M.-D."/>
            <person name="Li C.-Y."/>
            <person name="Huang L."/>
            <person name="Wang Z.-W."/>
            <person name="Zhao X."/>
            <person name="Zhong W.-Y."/>
            <person name="Peng D.-H."/>
            <person name="Ahmad S."/>
            <person name="Lan S."/>
            <person name="Zhang J.-S."/>
            <person name="Tsai W.-C."/>
            <person name="Van De Peer Y."/>
            <person name="Liu Z.-J."/>
        </authorList>
    </citation>
    <scope>NUCLEOTIDE SEQUENCE</scope>
    <source>
        <strain evidence="1">SCP</strain>
        <tissue evidence="1">Leaves</tissue>
    </source>
</reference>
<dbReference type="PANTHER" id="PTHR35218">
    <property type="entry name" value="RNASE H DOMAIN-CONTAINING PROTEIN"/>
    <property type="match status" value="1"/>
</dbReference>
<dbReference type="SUPFAM" id="SSF56219">
    <property type="entry name" value="DNase I-like"/>
    <property type="match status" value="1"/>
</dbReference>
<reference evidence="1" key="1">
    <citation type="journal article" date="2023" name="Nat. Commun.">
        <title>Diploid and tetraploid genomes of Acorus and the evolution of monocots.</title>
        <authorList>
            <person name="Ma L."/>
            <person name="Liu K.W."/>
            <person name="Li Z."/>
            <person name="Hsiao Y.Y."/>
            <person name="Qi Y."/>
            <person name="Fu T."/>
            <person name="Tang G.D."/>
            <person name="Zhang D."/>
            <person name="Sun W.H."/>
            <person name="Liu D.K."/>
            <person name="Li Y."/>
            <person name="Chen G.Z."/>
            <person name="Liu X.D."/>
            <person name="Liao X.Y."/>
            <person name="Jiang Y.T."/>
            <person name="Yu X."/>
            <person name="Hao Y."/>
            <person name="Huang J."/>
            <person name="Zhao X.W."/>
            <person name="Ke S."/>
            <person name="Chen Y.Y."/>
            <person name="Wu W.L."/>
            <person name="Hsu J.L."/>
            <person name="Lin Y.F."/>
            <person name="Huang M.D."/>
            <person name="Li C.Y."/>
            <person name="Huang L."/>
            <person name="Wang Z.W."/>
            <person name="Zhao X."/>
            <person name="Zhong W.Y."/>
            <person name="Peng D.H."/>
            <person name="Ahmad S."/>
            <person name="Lan S."/>
            <person name="Zhang J.S."/>
            <person name="Tsai W.C."/>
            <person name="Van de Peer Y."/>
            <person name="Liu Z.J."/>
        </authorList>
    </citation>
    <scope>NUCLEOTIDE SEQUENCE</scope>
    <source>
        <strain evidence="1">SCP</strain>
    </source>
</reference>
<dbReference type="PANTHER" id="PTHR35218:SF9">
    <property type="entry name" value="ENDONUCLEASE_EXONUCLEASE_PHOSPHATASE DOMAIN-CONTAINING PROTEIN"/>
    <property type="match status" value="1"/>
</dbReference>
<protein>
    <recommendedName>
        <fullName evidence="3">Endonuclease/exonuclease/phosphatase domain-containing protein</fullName>
    </recommendedName>
</protein>
<evidence type="ECO:0000313" key="1">
    <source>
        <dbReference type="EMBL" id="KAK1269437.1"/>
    </source>
</evidence>
<dbReference type="Proteomes" id="UP001179952">
    <property type="component" value="Unassembled WGS sequence"/>
</dbReference>
<gene>
    <name evidence="1" type="ORF">QJS04_geneDACA005015</name>
</gene>
<accession>A0AAV9B072</accession>
<organism evidence="1 2">
    <name type="scientific">Acorus gramineus</name>
    <name type="common">Dwarf sweet flag</name>
    <dbReference type="NCBI Taxonomy" id="55184"/>
    <lineage>
        <taxon>Eukaryota</taxon>
        <taxon>Viridiplantae</taxon>
        <taxon>Streptophyta</taxon>
        <taxon>Embryophyta</taxon>
        <taxon>Tracheophyta</taxon>
        <taxon>Spermatophyta</taxon>
        <taxon>Magnoliopsida</taxon>
        <taxon>Liliopsida</taxon>
        <taxon>Acoraceae</taxon>
        <taxon>Acorus</taxon>
    </lineage>
</organism>
<keyword evidence="2" id="KW-1185">Reference proteome</keyword>
<proteinExistence type="predicted"/>
<evidence type="ECO:0008006" key="3">
    <source>
        <dbReference type="Google" id="ProtNLM"/>
    </source>
</evidence>
<dbReference type="Gene3D" id="3.60.10.10">
    <property type="entry name" value="Endonuclease/exonuclease/phosphatase"/>
    <property type="match status" value="1"/>
</dbReference>
<evidence type="ECO:0000313" key="2">
    <source>
        <dbReference type="Proteomes" id="UP001179952"/>
    </source>
</evidence>
<sequence length="322" mass="36977">MESIFWNVRGLMGNEKQLDLKNFLREHKPAFVSLSKTKLNDTWHSLLARKLRMYNSTFITADGRICLFWNSDLVEVSILEHSSQFVHCLLSYKKSHISLLVTSVYASNQFSERLLLWQSILKLSEMVNSTPWLVGGDFNEVRFSSEKVGGSSVHSRRLRKFNTCISNSELRDLKAFGHTLLWNNQQDILGRFNVDWGPPSEATVAVFINEGKWHKPSTCSVDLEPVWTEIQQLEVGSLGDDILIWPSSKTGVLGLSEAWKAVRSRDLFEHKLSILRRIKESIHLRTLYKVIRVPSTLDDAHIRDYAKIVCAYGVKIIPKEQM</sequence>
<name>A0AAV9B072_ACOGR</name>
<comment type="caution">
    <text evidence="1">The sequence shown here is derived from an EMBL/GenBank/DDBJ whole genome shotgun (WGS) entry which is preliminary data.</text>
</comment>
<dbReference type="InterPro" id="IPR036691">
    <property type="entry name" value="Endo/exonu/phosph_ase_sf"/>
</dbReference>